<evidence type="ECO:0000256" key="2">
    <source>
        <dbReference type="ARBA" id="ARBA00023134"/>
    </source>
</evidence>
<dbReference type="PROSITE" id="PS51420">
    <property type="entry name" value="RHO"/>
    <property type="match status" value="1"/>
</dbReference>
<dbReference type="InterPro" id="IPR050227">
    <property type="entry name" value="Rab"/>
</dbReference>
<dbReference type="GO" id="GO:0003924">
    <property type="term" value="F:GTPase activity"/>
    <property type="evidence" value="ECO:0007669"/>
    <property type="project" value="InterPro"/>
</dbReference>
<keyword evidence="2" id="KW-0342">GTP-binding</keyword>
<evidence type="ECO:0000313" key="4">
    <source>
        <dbReference type="Proteomes" id="UP000717585"/>
    </source>
</evidence>
<organism evidence="3 4">
    <name type="scientific">Carpediemonas membranifera</name>
    <dbReference type="NCBI Taxonomy" id="201153"/>
    <lineage>
        <taxon>Eukaryota</taxon>
        <taxon>Metamonada</taxon>
        <taxon>Carpediemonas-like organisms</taxon>
        <taxon>Carpediemonas</taxon>
    </lineage>
</organism>
<dbReference type="SMART" id="SM00173">
    <property type="entry name" value="RAS"/>
    <property type="match status" value="1"/>
</dbReference>
<name>A0A8J6ATW2_9EUKA</name>
<evidence type="ECO:0000256" key="1">
    <source>
        <dbReference type="ARBA" id="ARBA00022741"/>
    </source>
</evidence>
<accession>A0A8J6ATW2</accession>
<dbReference type="FunFam" id="3.40.50.300:FF:001447">
    <property type="entry name" value="Ras-related protein Rab-1B"/>
    <property type="match status" value="1"/>
</dbReference>
<dbReference type="Pfam" id="PF00071">
    <property type="entry name" value="Ras"/>
    <property type="match status" value="1"/>
</dbReference>
<dbReference type="EMBL" id="JAHDYR010000038">
    <property type="protein sequence ID" value="KAG9392300.1"/>
    <property type="molecule type" value="Genomic_DNA"/>
</dbReference>
<dbReference type="OrthoDB" id="9989112at2759"/>
<dbReference type="SUPFAM" id="SSF52540">
    <property type="entry name" value="P-loop containing nucleoside triphosphate hydrolases"/>
    <property type="match status" value="1"/>
</dbReference>
<dbReference type="PROSITE" id="PS51419">
    <property type="entry name" value="RAB"/>
    <property type="match status" value="1"/>
</dbReference>
<gene>
    <name evidence="3" type="ORF">J8273_5289</name>
</gene>
<keyword evidence="4" id="KW-1185">Reference proteome</keyword>
<comment type="caution">
    <text evidence="3">The sequence shown here is derived from an EMBL/GenBank/DDBJ whole genome shotgun (WGS) entry which is preliminary data.</text>
</comment>
<sequence>MEQSLFKPIQRKMPDLSSMMPELVNRVKIMALGDPGVGKSCLIKRFCEGRFLEKYISTIGIDYGVREVRVAGKSVKVNFWDVSGHPQYLEIRNEFYGDSQCIIVIYDVSNRQSFSNIGKWLTEAVECGFDQARSSIVLVGTKTDKTRAISTDEGKRLAETNGFAFFEASAKSGEGVSDMFTAVFQAVCKKAWAE</sequence>
<dbReference type="Gene3D" id="3.40.50.300">
    <property type="entry name" value="P-loop containing nucleotide triphosphate hydrolases"/>
    <property type="match status" value="1"/>
</dbReference>
<dbReference type="Proteomes" id="UP000717585">
    <property type="component" value="Unassembled WGS sequence"/>
</dbReference>
<keyword evidence="1" id="KW-0547">Nucleotide-binding</keyword>
<dbReference type="GO" id="GO:0005525">
    <property type="term" value="F:GTP binding"/>
    <property type="evidence" value="ECO:0007669"/>
    <property type="project" value="UniProtKB-KW"/>
</dbReference>
<dbReference type="InterPro" id="IPR001806">
    <property type="entry name" value="Small_GTPase"/>
</dbReference>
<dbReference type="SMART" id="SM00174">
    <property type="entry name" value="RHO"/>
    <property type="match status" value="1"/>
</dbReference>
<dbReference type="PANTHER" id="PTHR47977">
    <property type="entry name" value="RAS-RELATED PROTEIN RAB"/>
    <property type="match status" value="1"/>
</dbReference>
<dbReference type="AlphaFoldDB" id="A0A8J6ATW2"/>
<dbReference type="SMART" id="SM00175">
    <property type="entry name" value="RAB"/>
    <property type="match status" value="1"/>
</dbReference>
<dbReference type="PROSITE" id="PS51421">
    <property type="entry name" value="RAS"/>
    <property type="match status" value="1"/>
</dbReference>
<evidence type="ECO:0000313" key="3">
    <source>
        <dbReference type="EMBL" id="KAG9392300.1"/>
    </source>
</evidence>
<dbReference type="InterPro" id="IPR027417">
    <property type="entry name" value="P-loop_NTPase"/>
</dbReference>
<reference evidence="3" key="1">
    <citation type="submission" date="2021-05" db="EMBL/GenBank/DDBJ databases">
        <title>A free-living protist that lacks canonical eukaryotic 1 DNA replication and segregation systems.</title>
        <authorList>
            <person name="Salas-Leiva D.E."/>
            <person name="Tromer E.C."/>
            <person name="Curtis B.A."/>
            <person name="Jerlstrom-Hultqvist J."/>
            <person name="Kolisko M."/>
            <person name="Yi Z."/>
            <person name="Salas-Leiva J.S."/>
            <person name="Gallot-Lavallee L."/>
            <person name="Kops G.J.P.L."/>
            <person name="Archibald J.M."/>
            <person name="Simpson A.G.B."/>
            <person name="Roger A.J."/>
        </authorList>
    </citation>
    <scope>NUCLEOTIDE SEQUENCE</scope>
    <source>
        <strain evidence="3">BICM</strain>
    </source>
</reference>
<dbReference type="NCBIfam" id="TIGR00231">
    <property type="entry name" value="small_GTP"/>
    <property type="match status" value="1"/>
</dbReference>
<dbReference type="PRINTS" id="PR00449">
    <property type="entry name" value="RASTRNSFRMNG"/>
</dbReference>
<protein>
    <submittedName>
        <fullName evidence="3">Small GTPase superfamily</fullName>
    </submittedName>
</protein>
<dbReference type="InterPro" id="IPR005225">
    <property type="entry name" value="Small_GTP-bd"/>
</dbReference>
<proteinExistence type="predicted"/>